<dbReference type="Pfam" id="PF03713">
    <property type="entry name" value="DUF305"/>
    <property type="match status" value="1"/>
</dbReference>
<evidence type="ECO:0000256" key="1">
    <source>
        <dbReference type="SAM" id="MobiDB-lite"/>
    </source>
</evidence>
<evidence type="ECO:0000256" key="2">
    <source>
        <dbReference type="SAM" id="SignalP"/>
    </source>
</evidence>
<dbReference type="RefSeq" id="WP_012876500.1">
    <property type="nucleotide sequence ID" value="NC_013526.1"/>
</dbReference>
<dbReference type="OrthoDB" id="517560at2"/>
<dbReference type="Proteomes" id="UP000000323">
    <property type="component" value="Chromosome 2"/>
</dbReference>
<dbReference type="PANTHER" id="PTHR36933">
    <property type="entry name" value="SLL0788 PROTEIN"/>
    <property type="match status" value="1"/>
</dbReference>
<keyword evidence="5" id="KW-1185">Reference proteome</keyword>
<feature type="region of interest" description="Disordered" evidence="1">
    <location>
        <begin position="23"/>
        <end position="63"/>
    </location>
</feature>
<accession>D1CI98</accession>
<proteinExistence type="predicted"/>
<dbReference type="KEGG" id="ttr:Tter_2580"/>
<feature type="signal peptide" evidence="2">
    <location>
        <begin position="1"/>
        <end position="22"/>
    </location>
</feature>
<dbReference type="HOGENOM" id="CLU_074343_2_0_0"/>
<reference evidence="5" key="1">
    <citation type="journal article" date="2010" name="Stand. Genomic Sci.">
        <title>Complete genome sequence of 'Thermobaculum terrenum' type strain (YNP1).</title>
        <authorList>
            <person name="Kiss H."/>
            <person name="Cleland D."/>
            <person name="Lapidus A."/>
            <person name="Lucas S."/>
            <person name="Glavina Del Rio T."/>
            <person name="Nolan M."/>
            <person name="Tice H."/>
            <person name="Han C."/>
            <person name="Goodwin L."/>
            <person name="Pitluck S."/>
            <person name="Liolios K."/>
            <person name="Ivanova N."/>
            <person name="Mavromatis K."/>
            <person name="Ovchinnikova G."/>
            <person name="Pati A."/>
            <person name="Chen A."/>
            <person name="Palaniappan K."/>
            <person name="Land M."/>
            <person name="Hauser L."/>
            <person name="Chang Y."/>
            <person name="Jeffries C."/>
            <person name="Lu M."/>
            <person name="Brettin T."/>
            <person name="Detter J."/>
            <person name="Goker M."/>
            <person name="Tindall B."/>
            <person name="Beck B."/>
            <person name="McDermott T."/>
            <person name="Woyke T."/>
            <person name="Bristow J."/>
            <person name="Eisen J."/>
            <person name="Markowitz V."/>
            <person name="Hugenholtz P."/>
            <person name="Kyrpides N."/>
            <person name="Klenk H."/>
            <person name="Cheng J."/>
        </authorList>
    </citation>
    <scope>NUCLEOTIDE SEQUENCE [LARGE SCALE GENOMIC DNA]</scope>
    <source>
        <strain evidence="5">ATCC BAA-798 / YNP1</strain>
    </source>
</reference>
<gene>
    <name evidence="4" type="ordered locus">Tter_2580</name>
</gene>
<feature type="compositionally biased region" description="Low complexity" evidence="1">
    <location>
        <begin position="24"/>
        <end position="38"/>
    </location>
</feature>
<protein>
    <recommendedName>
        <fullName evidence="3">DUF305 domain-containing protein</fullName>
    </recommendedName>
</protein>
<evidence type="ECO:0000313" key="4">
    <source>
        <dbReference type="EMBL" id="ACZ43469.1"/>
    </source>
</evidence>
<name>D1CI98_THET1</name>
<dbReference type="EMBL" id="CP001826">
    <property type="protein sequence ID" value="ACZ43469.1"/>
    <property type="molecule type" value="Genomic_DNA"/>
</dbReference>
<sequence length="224" mass="24824">MRILKLLSVTMLLLLVACGGGASPGATPSPTTGQGAAGSEMPMTPVPTEAHGMMPPMDGGHGGEAHMPFDQMFIIGMTAHHQSAIDMAKIALQRAEHPEVKQLAREIIKAQQAEIDQMRDWYRQWYGASQVPRPDEDMMGSMPGMHGEGMMGTDLDELRRAKPFDKAFIDAMIPHHQGAVSMARMALRRAEHPEVRKMAQNIIETQQAEIDQMRRWRKAWYGAP</sequence>
<feature type="domain" description="DUF305" evidence="3">
    <location>
        <begin position="70"/>
        <end position="216"/>
    </location>
</feature>
<organism evidence="4 5">
    <name type="scientific">Thermobaculum terrenum (strain ATCC BAA-798 / CCMEE 7001 / YNP1)</name>
    <dbReference type="NCBI Taxonomy" id="525904"/>
    <lineage>
        <taxon>Bacteria</taxon>
        <taxon>Bacillati</taxon>
        <taxon>Chloroflexota</taxon>
        <taxon>Chloroflexia</taxon>
        <taxon>Candidatus Thermobaculales</taxon>
        <taxon>Candidatus Thermobaculaceae</taxon>
        <taxon>Thermobaculum</taxon>
    </lineage>
</organism>
<evidence type="ECO:0000259" key="3">
    <source>
        <dbReference type="Pfam" id="PF03713"/>
    </source>
</evidence>
<dbReference type="PANTHER" id="PTHR36933:SF1">
    <property type="entry name" value="SLL0788 PROTEIN"/>
    <property type="match status" value="1"/>
</dbReference>
<dbReference type="CDD" id="cd00657">
    <property type="entry name" value="Ferritin_like"/>
    <property type="match status" value="1"/>
</dbReference>
<dbReference type="InterPro" id="IPR012347">
    <property type="entry name" value="Ferritin-like"/>
</dbReference>
<keyword evidence="2" id="KW-0732">Signal</keyword>
<dbReference type="STRING" id="525904.Tter_2580"/>
<evidence type="ECO:0000313" key="5">
    <source>
        <dbReference type="Proteomes" id="UP000000323"/>
    </source>
</evidence>
<dbReference type="eggNOG" id="COG3544">
    <property type="taxonomic scope" value="Bacteria"/>
</dbReference>
<dbReference type="Gene3D" id="1.20.1260.10">
    <property type="match status" value="1"/>
</dbReference>
<dbReference type="AlphaFoldDB" id="D1CI98"/>
<dbReference type="PROSITE" id="PS51257">
    <property type="entry name" value="PROKAR_LIPOPROTEIN"/>
    <property type="match status" value="1"/>
</dbReference>
<dbReference type="InterPro" id="IPR005183">
    <property type="entry name" value="DUF305_CopM-like"/>
</dbReference>
<feature type="chain" id="PRO_5003022039" description="DUF305 domain-containing protein" evidence="2">
    <location>
        <begin position="23"/>
        <end position="224"/>
    </location>
</feature>